<dbReference type="InterPro" id="IPR013039">
    <property type="entry name" value="DUF1588"/>
</dbReference>
<name>A0ABT0TZY4_9BACT</name>
<evidence type="ECO:0000259" key="4">
    <source>
        <dbReference type="Pfam" id="PF07631"/>
    </source>
</evidence>
<proteinExistence type="predicted"/>
<feature type="domain" description="DUF1587" evidence="2">
    <location>
        <begin position="71"/>
        <end position="133"/>
    </location>
</feature>
<dbReference type="InterPro" id="IPR013042">
    <property type="entry name" value="DUF1592"/>
</dbReference>
<evidence type="ECO:0000313" key="6">
    <source>
        <dbReference type="Proteomes" id="UP001202961"/>
    </source>
</evidence>
<dbReference type="RefSeq" id="WP_250927802.1">
    <property type="nucleotide sequence ID" value="NZ_JAMQBK010000017.1"/>
</dbReference>
<comment type="caution">
    <text evidence="5">The sequence shown here is derived from an EMBL/GenBank/DDBJ whole genome shotgun (WGS) entry which is preliminary data.</text>
</comment>
<organism evidence="5 6">
    <name type="scientific">Aporhodopirellula aestuarii</name>
    <dbReference type="NCBI Taxonomy" id="2950107"/>
    <lineage>
        <taxon>Bacteria</taxon>
        <taxon>Pseudomonadati</taxon>
        <taxon>Planctomycetota</taxon>
        <taxon>Planctomycetia</taxon>
        <taxon>Pirellulales</taxon>
        <taxon>Pirellulaceae</taxon>
        <taxon>Aporhodopirellula</taxon>
    </lineage>
</organism>
<accession>A0ABT0TZY4</accession>
<dbReference type="Pfam" id="PF07626">
    <property type="entry name" value="PSD3"/>
    <property type="match status" value="1"/>
</dbReference>
<evidence type="ECO:0000259" key="3">
    <source>
        <dbReference type="Pfam" id="PF07627"/>
    </source>
</evidence>
<dbReference type="Pfam" id="PF07627">
    <property type="entry name" value="PSCyt3"/>
    <property type="match status" value="1"/>
</dbReference>
<feature type="compositionally biased region" description="Basic and acidic residues" evidence="1">
    <location>
        <begin position="136"/>
        <end position="151"/>
    </location>
</feature>
<keyword evidence="6" id="KW-1185">Reference proteome</keyword>
<dbReference type="Pfam" id="PF07631">
    <property type="entry name" value="PSD4"/>
    <property type="match status" value="1"/>
</dbReference>
<feature type="domain" description="DUF1588" evidence="3">
    <location>
        <begin position="481"/>
        <end position="555"/>
    </location>
</feature>
<evidence type="ECO:0000259" key="2">
    <source>
        <dbReference type="Pfam" id="PF07626"/>
    </source>
</evidence>
<reference evidence="5 6" key="1">
    <citation type="journal article" date="2022" name="Syst. Appl. Microbiol.">
        <title>Rhodopirellula aestuarii sp. nov., a novel member of the genus Rhodopirellula isolated from brackish sediments collected in the Tagus River estuary, Portugal.</title>
        <authorList>
            <person name="Vitorino I.R."/>
            <person name="Klimek D."/>
            <person name="Calusinska M."/>
            <person name="Lobo-da-Cunha A."/>
            <person name="Vasconcelos V."/>
            <person name="Lage O.M."/>
        </authorList>
    </citation>
    <scope>NUCLEOTIDE SEQUENCE [LARGE SCALE GENOMIC DNA]</scope>
    <source>
        <strain evidence="5 6">ICT_H3.1</strain>
    </source>
</reference>
<protein>
    <submittedName>
        <fullName evidence="5">DUF1592 domain-containing protein</fullName>
    </submittedName>
</protein>
<sequence length="586" mass="66244">MRVDRLSWDLDDLGSVDDLQNILDEIVIDSMPPAGEPRPGSLALKEITQLLGKHIADAKASHSSGGGKPVRRLTRTEYVNTLYDLLGVRVDPEELPEDGSVGSFDTDATELYTTDMHIERCLEVAREAARRFIASRHREPGRTQLKTERSPSAKKGAFSVTASDVPPAGFQIARLVCWQKDPKPSNQVFFGPSRQAIFEVTGTPDAPQYIDRIFYEPATEAWAANPDVVVGEIQNIQVIHPQPFLFFEKVRKRYGDQVPDAAARELILDYVTLINRGRRVDRKLVGDLFDNFVLGRRQGETFWAAMVEPMALAMCTMESMFHFETRGTAKESRYVSPVEMVNRVSYFLWRSAPDDELIRLAQSGKWYDVAVRNQQYRRMVEDEKFERFLSDFTTQWLELDRQDEIAVDDRLFPDFNDNAKESMKEETIQFVSHVIRENLPLRNLIDSDFMLVNNFMAEHYGLERVRGNEFQVVPVPEGSKRGGILTHAGILMQTGTGDRTSIVERGAFVLRKLLNDPPGIPPPLVDDLPSTGPAVARMTGAQLVAMHRQCRSVHRATTRSIPSGQASRSSMRLGFSAPWTRESIRT</sequence>
<dbReference type="InterPro" id="IPR013036">
    <property type="entry name" value="DUF1587"/>
</dbReference>
<dbReference type="Proteomes" id="UP001202961">
    <property type="component" value="Unassembled WGS sequence"/>
</dbReference>
<evidence type="ECO:0000256" key="1">
    <source>
        <dbReference type="SAM" id="MobiDB-lite"/>
    </source>
</evidence>
<gene>
    <name evidence="5" type="ORF">NB063_05765</name>
</gene>
<feature type="region of interest" description="Disordered" evidence="1">
    <location>
        <begin position="136"/>
        <end position="159"/>
    </location>
</feature>
<feature type="domain" description="DUF1592" evidence="4">
    <location>
        <begin position="336"/>
        <end position="462"/>
    </location>
</feature>
<evidence type="ECO:0000313" key="5">
    <source>
        <dbReference type="EMBL" id="MCM2370130.1"/>
    </source>
</evidence>
<dbReference type="EMBL" id="JAMQBK010000017">
    <property type="protein sequence ID" value="MCM2370130.1"/>
    <property type="molecule type" value="Genomic_DNA"/>
</dbReference>